<name>A0A438MDT4_9ACTN</name>
<protein>
    <submittedName>
        <fullName evidence="1">Uncharacterized protein</fullName>
    </submittedName>
</protein>
<evidence type="ECO:0000313" key="2">
    <source>
        <dbReference type="Proteomes" id="UP000284824"/>
    </source>
</evidence>
<proteinExistence type="predicted"/>
<dbReference type="Proteomes" id="UP000284824">
    <property type="component" value="Unassembled WGS sequence"/>
</dbReference>
<organism evidence="1 2">
    <name type="scientific">Nonomuraea polychroma</name>
    <dbReference type="NCBI Taxonomy" id="46176"/>
    <lineage>
        <taxon>Bacteria</taxon>
        <taxon>Bacillati</taxon>
        <taxon>Actinomycetota</taxon>
        <taxon>Actinomycetes</taxon>
        <taxon>Streptosporangiales</taxon>
        <taxon>Streptosporangiaceae</taxon>
        <taxon>Nonomuraea</taxon>
    </lineage>
</organism>
<dbReference type="AlphaFoldDB" id="A0A438MDT4"/>
<evidence type="ECO:0000313" key="1">
    <source>
        <dbReference type="EMBL" id="RVX43894.1"/>
    </source>
</evidence>
<dbReference type="EMBL" id="SAUN01000001">
    <property type="protein sequence ID" value="RVX43894.1"/>
    <property type="molecule type" value="Genomic_DNA"/>
</dbReference>
<gene>
    <name evidence="1" type="ORF">EDD27_6602</name>
</gene>
<sequence>MPLGGAADAWWHDRATEALRRPALLRLHLTVG</sequence>
<keyword evidence="2" id="KW-1185">Reference proteome</keyword>
<accession>A0A438MDT4</accession>
<reference evidence="1 2" key="1">
    <citation type="submission" date="2019-01" db="EMBL/GenBank/DDBJ databases">
        <title>Sequencing the genomes of 1000 actinobacteria strains.</title>
        <authorList>
            <person name="Klenk H.-P."/>
        </authorList>
    </citation>
    <scope>NUCLEOTIDE SEQUENCE [LARGE SCALE GENOMIC DNA]</scope>
    <source>
        <strain evidence="1 2">DSM 43925</strain>
    </source>
</reference>
<comment type="caution">
    <text evidence="1">The sequence shown here is derived from an EMBL/GenBank/DDBJ whole genome shotgun (WGS) entry which is preliminary data.</text>
</comment>